<dbReference type="EMBL" id="LAZR01000423">
    <property type="protein sequence ID" value="KKN69549.1"/>
    <property type="molecule type" value="Genomic_DNA"/>
</dbReference>
<keyword evidence="1" id="KW-1133">Transmembrane helix</keyword>
<comment type="caution">
    <text evidence="2">The sequence shown here is derived from an EMBL/GenBank/DDBJ whole genome shotgun (WGS) entry which is preliminary data.</text>
</comment>
<organism evidence="2">
    <name type="scientific">marine sediment metagenome</name>
    <dbReference type="NCBI Taxonomy" id="412755"/>
    <lineage>
        <taxon>unclassified sequences</taxon>
        <taxon>metagenomes</taxon>
        <taxon>ecological metagenomes</taxon>
    </lineage>
</organism>
<reference evidence="2" key="1">
    <citation type="journal article" date="2015" name="Nature">
        <title>Complex archaea that bridge the gap between prokaryotes and eukaryotes.</title>
        <authorList>
            <person name="Spang A."/>
            <person name="Saw J.H."/>
            <person name="Jorgensen S.L."/>
            <person name="Zaremba-Niedzwiedzka K."/>
            <person name="Martijn J."/>
            <person name="Lind A.E."/>
            <person name="van Eijk R."/>
            <person name="Schleper C."/>
            <person name="Guy L."/>
            <person name="Ettema T.J."/>
        </authorList>
    </citation>
    <scope>NUCLEOTIDE SEQUENCE</scope>
</reference>
<evidence type="ECO:0000256" key="1">
    <source>
        <dbReference type="SAM" id="Phobius"/>
    </source>
</evidence>
<accession>A0A0F9SRK7</accession>
<gene>
    <name evidence="2" type="ORF">LCGC14_0439690</name>
</gene>
<dbReference type="InterPro" id="IPR008621">
    <property type="entry name" value="Cbb3-typ_cyt_oxidase_comp"/>
</dbReference>
<name>A0A0F9SRK7_9ZZZZ</name>
<dbReference type="CDD" id="cd01324">
    <property type="entry name" value="cbb3_Oxidase_CcoQ"/>
    <property type="match status" value="1"/>
</dbReference>
<dbReference type="Pfam" id="PF05545">
    <property type="entry name" value="FixQ"/>
    <property type="match status" value="1"/>
</dbReference>
<keyword evidence="1" id="KW-0472">Membrane</keyword>
<feature type="transmembrane region" description="Helical" evidence="1">
    <location>
        <begin position="15"/>
        <end position="32"/>
    </location>
</feature>
<dbReference type="AlphaFoldDB" id="A0A0F9SRK7"/>
<sequence length="51" mass="5879">MDFEYQSMRTFADSWGLLYLVLIFVAVLAWVLRPGARKAADEAARIPFKED</sequence>
<keyword evidence="1" id="KW-0812">Transmembrane</keyword>
<protein>
    <submittedName>
        <fullName evidence="2">Uncharacterized protein</fullName>
    </submittedName>
</protein>
<evidence type="ECO:0000313" key="2">
    <source>
        <dbReference type="EMBL" id="KKN69549.1"/>
    </source>
</evidence>
<proteinExistence type="predicted"/>